<dbReference type="Proteomes" id="UP000005240">
    <property type="component" value="Unassembled WGS sequence"/>
</dbReference>
<evidence type="ECO:0000313" key="3">
    <source>
        <dbReference type="Proteomes" id="UP000005240"/>
    </source>
</evidence>
<dbReference type="VEuPathDB" id="FungiDB:PTTG_27232"/>
<name>A0A180GPA3_PUCT1</name>
<gene>
    <name evidence="1" type="ORF">PTTG_27232</name>
</gene>
<reference evidence="1" key="2">
    <citation type="submission" date="2016-05" db="EMBL/GenBank/DDBJ databases">
        <title>Comparative analysis highlights variable genome content of wheat rusts and divergence of the mating loci.</title>
        <authorList>
            <person name="Cuomo C.A."/>
            <person name="Bakkeren G."/>
            <person name="Szabo L."/>
            <person name="Khalil H."/>
            <person name="Joly D."/>
            <person name="Goldberg J."/>
            <person name="Young S."/>
            <person name="Zeng Q."/>
            <person name="Fellers J."/>
        </authorList>
    </citation>
    <scope>NUCLEOTIDE SEQUENCE [LARGE SCALE GENOMIC DNA]</scope>
    <source>
        <strain evidence="1">1-1 BBBD Race 1</strain>
    </source>
</reference>
<keyword evidence="3" id="KW-1185">Reference proteome</keyword>
<accession>A0A180GPA3</accession>
<reference evidence="2 3" key="3">
    <citation type="journal article" date="2017" name="G3 (Bethesda)">
        <title>Comparative analysis highlights variable genome content of wheat rusts and divergence of the mating loci.</title>
        <authorList>
            <person name="Cuomo C.A."/>
            <person name="Bakkeren G."/>
            <person name="Khalil H.B."/>
            <person name="Panwar V."/>
            <person name="Joly D."/>
            <person name="Linning R."/>
            <person name="Sakthikumar S."/>
            <person name="Song X."/>
            <person name="Adiconis X."/>
            <person name="Fan L."/>
            <person name="Goldberg J.M."/>
            <person name="Levin J.Z."/>
            <person name="Young S."/>
            <person name="Zeng Q."/>
            <person name="Anikster Y."/>
            <person name="Bruce M."/>
            <person name="Wang M."/>
            <person name="Yin C."/>
            <person name="McCallum B."/>
            <person name="Szabo L.J."/>
            <person name="Hulbert S."/>
            <person name="Chen X."/>
            <person name="Fellers J.P."/>
        </authorList>
    </citation>
    <scope>NUCLEOTIDE SEQUENCE</scope>
    <source>
        <strain evidence="3">Isolate 1-1 / race 1 (BBBD)</strain>
        <strain evidence="2">isolate 1-1 / race 1 (BBBD)</strain>
    </source>
</reference>
<organism evidence="1">
    <name type="scientific">Puccinia triticina (isolate 1-1 / race 1 (BBBD))</name>
    <name type="common">Brown leaf rust fungus</name>
    <dbReference type="NCBI Taxonomy" id="630390"/>
    <lineage>
        <taxon>Eukaryota</taxon>
        <taxon>Fungi</taxon>
        <taxon>Dikarya</taxon>
        <taxon>Basidiomycota</taxon>
        <taxon>Pucciniomycotina</taxon>
        <taxon>Pucciniomycetes</taxon>
        <taxon>Pucciniales</taxon>
        <taxon>Pucciniaceae</taxon>
        <taxon>Puccinia</taxon>
    </lineage>
</organism>
<dbReference type="AlphaFoldDB" id="A0A180GPA3"/>
<evidence type="ECO:0000313" key="1">
    <source>
        <dbReference type="EMBL" id="OAV93793.1"/>
    </source>
</evidence>
<dbReference type="EMBL" id="ADAS02000047">
    <property type="protein sequence ID" value="OAV93793.1"/>
    <property type="molecule type" value="Genomic_DNA"/>
</dbReference>
<protein>
    <submittedName>
        <fullName evidence="1 2">Uncharacterized protein</fullName>
    </submittedName>
</protein>
<reference evidence="2" key="4">
    <citation type="submission" date="2025-05" db="UniProtKB">
        <authorList>
            <consortium name="EnsemblFungi"/>
        </authorList>
    </citation>
    <scope>IDENTIFICATION</scope>
    <source>
        <strain evidence="2">isolate 1-1 / race 1 (BBBD)</strain>
    </source>
</reference>
<dbReference type="EnsemblFungi" id="PTTG_27232-t43_1">
    <property type="protein sequence ID" value="PTTG_27232-t43_1-p1"/>
    <property type="gene ID" value="PTTG_27232"/>
</dbReference>
<evidence type="ECO:0000313" key="2">
    <source>
        <dbReference type="EnsemblFungi" id="PTTG_27232-t43_1-p1"/>
    </source>
</evidence>
<sequence length="174" mass="19629">MGISVVPIDCISQIRETDRIDQFPFMVVKPCDGENLAVYFSRSKPQADSPDVRYKRLDLGDVKAALMLESGGQQAIKALELSPNRELIVDQNLRRDNHWKNYYKSEDPIGCSQTQKIASLINAVCTHRILAAQPPIILFPVENKVMIQYPAINSDREAATFTRTEMTFTDVKLA</sequence>
<proteinExistence type="predicted"/>
<reference evidence="1" key="1">
    <citation type="submission" date="2009-11" db="EMBL/GenBank/DDBJ databases">
        <authorList>
            <consortium name="The Broad Institute Genome Sequencing Platform"/>
            <person name="Ward D."/>
            <person name="Feldgarden M."/>
            <person name="Earl A."/>
            <person name="Young S.K."/>
            <person name="Zeng Q."/>
            <person name="Koehrsen M."/>
            <person name="Alvarado L."/>
            <person name="Berlin A."/>
            <person name="Bochicchio J."/>
            <person name="Borenstein D."/>
            <person name="Chapman S.B."/>
            <person name="Chen Z."/>
            <person name="Engels R."/>
            <person name="Freedman E."/>
            <person name="Gellesch M."/>
            <person name="Goldberg J."/>
            <person name="Griggs A."/>
            <person name="Gujja S."/>
            <person name="Heilman E."/>
            <person name="Heiman D."/>
            <person name="Hepburn T."/>
            <person name="Howarth C."/>
            <person name="Jen D."/>
            <person name="Larson L."/>
            <person name="Lewis B."/>
            <person name="Mehta T."/>
            <person name="Park D."/>
            <person name="Pearson M."/>
            <person name="Roberts A."/>
            <person name="Saif S."/>
            <person name="Shea T."/>
            <person name="Shenoy N."/>
            <person name="Sisk P."/>
            <person name="Stolte C."/>
            <person name="Sykes S."/>
            <person name="Thomson T."/>
            <person name="Walk T."/>
            <person name="White J."/>
            <person name="Yandava C."/>
            <person name="Izard J."/>
            <person name="Baranova O.V."/>
            <person name="Blanton J.M."/>
            <person name="Tanner A.C."/>
            <person name="Dewhirst F.E."/>
            <person name="Haas B."/>
            <person name="Nusbaum C."/>
            <person name="Birren B."/>
        </authorList>
    </citation>
    <scope>NUCLEOTIDE SEQUENCE [LARGE SCALE GENOMIC DNA]</scope>
    <source>
        <strain evidence="1">1-1 BBBD Race 1</strain>
    </source>
</reference>